<protein>
    <submittedName>
        <fullName evidence="1">PDE5A</fullName>
    </submittedName>
</protein>
<reference evidence="1 2" key="1">
    <citation type="submission" date="2022-01" db="EMBL/GenBank/DDBJ databases">
        <title>A chromosomal length assembly of Cordylochernes scorpioides.</title>
        <authorList>
            <person name="Zeh D."/>
            <person name="Zeh J."/>
        </authorList>
    </citation>
    <scope>NUCLEOTIDE SEQUENCE [LARGE SCALE GENOMIC DNA]</scope>
    <source>
        <strain evidence="1">IN4F17</strain>
        <tissue evidence="1">Whole Body</tissue>
    </source>
</reference>
<dbReference type="Gene3D" id="3.30.450.40">
    <property type="match status" value="1"/>
</dbReference>
<dbReference type="Proteomes" id="UP001235939">
    <property type="component" value="Chromosome 06"/>
</dbReference>
<evidence type="ECO:0000313" key="1">
    <source>
        <dbReference type="EMBL" id="UYV68820.1"/>
    </source>
</evidence>
<sequence length="321" mass="35829">MEVAAVKGSFSRVFDLQPEDMEESASARTSPYEGRFPVNIGITGFVAATGQVFKKYLQFCGIGLKNARLYERSQLENKRNQVCFVVDLFSYRLLAYIVGLWSFTAGEQEKPVDLWIFTAGEQEKPGLFRGRDLFSYRLLAYVVGLWIFTAGEQEKPASSSISSHCSSGNLESPSALPWSPVFLHSIVKLYEDKINAHRCSRADMFDDISRLGFTCTDSKQVLLDLARAVFEEQSTLETVVLRIMAHTQALLECQRCQVLLIDESSQGSFSRVFDLQPEDMEESASARTSPYEGRFPVNIGITGFVAATGQVGIGFDLKKIE</sequence>
<name>A0ABY6KNX2_9ARAC</name>
<evidence type="ECO:0000313" key="2">
    <source>
        <dbReference type="Proteomes" id="UP001235939"/>
    </source>
</evidence>
<accession>A0ABY6KNX2</accession>
<proteinExistence type="predicted"/>
<organism evidence="1 2">
    <name type="scientific">Cordylochernes scorpioides</name>
    <dbReference type="NCBI Taxonomy" id="51811"/>
    <lineage>
        <taxon>Eukaryota</taxon>
        <taxon>Metazoa</taxon>
        <taxon>Ecdysozoa</taxon>
        <taxon>Arthropoda</taxon>
        <taxon>Chelicerata</taxon>
        <taxon>Arachnida</taxon>
        <taxon>Pseudoscorpiones</taxon>
        <taxon>Cheliferoidea</taxon>
        <taxon>Chernetidae</taxon>
        <taxon>Cordylochernes</taxon>
    </lineage>
</organism>
<dbReference type="EMBL" id="CP092868">
    <property type="protein sequence ID" value="UYV68820.1"/>
    <property type="molecule type" value="Genomic_DNA"/>
</dbReference>
<dbReference type="SUPFAM" id="SSF55781">
    <property type="entry name" value="GAF domain-like"/>
    <property type="match status" value="1"/>
</dbReference>
<keyword evidence="2" id="KW-1185">Reference proteome</keyword>
<gene>
    <name evidence="1" type="ORF">LAZ67_6001026</name>
</gene>
<dbReference type="InterPro" id="IPR029016">
    <property type="entry name" value="GAF-like_dom_sf"/>
</dbReference>